<dbReference type="SUPFAM" id="SSF53300">
    <property type="entry name" value="vWA-like"/>
    <property type="match status" value="1"/>
</dbReference>
<dbReference type="Proteomes" id="UP000663844">
    <property type="component" value="Unassembled WGS sequence"/>
</dbReference>
<dbReference type="InterPro" id="IPR036465">
    <property type="entry name" value="vWFA_dom_sf"/>
</dbReference>
<evidence type="ECO:0000256" key="7">
    <source>
        <dbReference type="SAM" id="Coils"/>
    </source>
</evidence>
<dbReference type="InterPro" id="IPR002035">
    <property type="entry name" value="VWF_A"/>
</dbReference>
<dbReference type="SMART" id="SM00811">
    <property type="entry name" value="Alpha_kinase"/>
    <property type="match status" value="1"/>
</dbReference>
<dbReference type="InterPro" id="IPR056861">
    <property type="entry name" value="HMCN1-like_VWA"/>
</dbReference>
<keyword evidence="2" id="KW-0964">Secreted</keyword>
<organism evidence="10 11">
    <name type="scientific">Adineta steineri</name>
    <dbReference type="NCBI Taxonomy" id="433720"/>
    <lineage>
        <taxon>Eukaryota</taxon>
        <taxon>Metazoa</taxon>
        <taxon>Spiralia</taxon>
        <taxon>Gnathifera</taxon>
        <taxon>Rotifera</taxon>
        <taxon>Eurotatoria</taxon>
        <taxon>Bdelloidea</taxon>
        <taxon>Adinetida</taxon>
        <taxon>Adinetidae</taxon>
        <taxon>Adineta</taxon>
    </lineage>
</organism>
<dbReference type="GO" id="GO:0004674">
    <property type="term" value="F:protein serine/threonine kinase activity"/>
    <property type="evidence" value="ECO:0007669"/>
    <property type="project" value="UniProtKB-KW"/>
</dbReference>
<evidence type="ECO:0000256" key="1">
    <source>
        <dbReference type="ARBA" id="ARBA00004613"/>
    </source>
</evidence>
<dbReference type="Gene3D" id="3.20.200.10">
    <property type="entry name" value="MHCK/EF2 kinase"/>
    <property type="match status" value="1"/>
</dbReference>
<evidence type="ECO:0000256" key="4">
    <source>
        <dbReference type="ARBA" id="ARBA00022679"/>
    </source>
</evidence>
<dbReference type="PANTHER" id="PTHR47763:SF4">
    <property type="entry name" value="ALPHA-PROTEIN KINASE VWKA"/>
    <property type="match status" value="1"/>
</dbReference>
<feature type="domain" description="Alpha-type protein kinase" evidence="9">
    <location>
        <begin position="327"/>
        <end position="571"/>
    </location>
</feature>
<dbReference type="Pfam" id="PF25106">
    <property type="entry name" value="VWA_4"/>
    <property type="match status" value="1"/>
</dbReference>
<dbReference type="PANTHER" id="PTHR47763">
    <property type="entry name" value="ALPHA-PROTEIN KINASE VWKA"/>
    <property type="match status" value="1"/>
</dbReference>
<keyword evidence="6" id="KW-0418">Kinase</keyword>
<evidence type="ECO:0000256" key="3">
    <source>
        <dbReference type="ARBA" id="ARBA00022527"/>
    </source>
</evidence>
<sequence>MAEKYPQITHTTKPSSDDIDDLQRMLDELKRNQRKNIRENICLNELRKQINVLQEESRDKLAATEEELFHARKDLDYVSKRTKEINDVIKALNKAESVDLCFLMDCTNSMKKYIEEVKNRIFETIQSLKLRFSHLNIRLAFVGYRDLNLPADEQFSILDFTNEKEFHSFVSMVKCANGGDRCEDVLGGLQKITNLTWEQSVRILIHIGDAPSHGERYHDMGRRKDSYFTHDSDGSHGYSIIQELIELQVKYFFGRLTSYTDKMIEQFCNYTDKKMTIEQVQLEDFTNLLPFIVRTVTQSISYTSTLLLKNPLNDNQSLKTRTCRYVTFDEDEPIWSSITEKTLNVIKYTCNKQLRCEEVKQRWDIKIAENPFAEGAMRLAYYGLSRYKGTWEKVVLKEFKHIGPGLNLKERYLDLLDCQTVAAYLAQKFNELPPIKTSTVLVKKIKFIMTKLVFDYLNGGKYRNLTIEKFIEGSYKKFSNNAGYVNYNDPALTLEAYSHWTYEYTKGEMIVVDLQGIDMGDNESYLLTDPCIHSTDIMQFGCSNLGKAGMKRFFQTHICNVICLALKLNKHKDQPEIRSTKYDSYFVNKPNHTVST</sequence>
<dbReference type="GO" id="GO:0005524">
    <property type="term" value="F:ATP binding"/>
    <property type="evidence" value="ECO:0007669"/>
    <property type="project" value="InterPro"/>
</dbReference>
<evidence type="ECO:0000259" key="8">
    <source>
        <dbReference type="PROSITE" id="PS50234"/>
    </source>
</evidence>
<dbReference type="PROSITE" id="PS50234">
    <property type="entry name" value="VWFA"/>
    <property type="match status" value="1"/>
</dbReference>
<gene>
    <name evidence="10" type="ORF">OXD698_LOCUS18142</name>
</gene>
<name>A0A819BY08_9BILA</name>
<dbReference type="InterPro" id="IPR004166">
    <property type="entry name" value="a-kinase_dom"/>
</dbReference>
<comment type="caution">
    <text evidence="10">The sequence shown here is derived from an EMBL/GenBank/DDBJ whole genome shotgun (WGS) entry which is preliminary data.</text>
</comment>
<evidence type="ECO:0000313" key="11">
    <source>
        <dbReference type="Proteomes" id="UP000663844"/>
    </source>
</evidence>
<evidence type="ECO:0000256" key="5">
    <source>
        <dbReference type="ARBA" id="ARBA00022729"/>
    </source>
</evidence>
<comment type="subcellular location">
    <subcellularLocation>
        <location evidence="1">Secreted</location>
    </subcellularLocation>
</comment>
<dbReference type="Pfam" id="PF02816">
    <property type="entry name" value="Alpha_kinase"/>
    <property type="match status" value="1"/>
</dbReference>
<feature type="coiled-coil region" evidence="7">
    <location>
        <begin position="19"/>
        <end position="63"/>
    </location>
</feature>
<keyword evidence="7" id="KW-0175">Coiled coil</keyword>
<keyword evidence="4" id="KW-0808">Transferase</keyword>
<protein>
    <recommendedName>
        <fullName evidence="12">Alpha-type protein kinase domain-containing protein</fullName>
    </recommendedName>
</protein>
<dbReference type="AlphaFoldDB" id="A0A819BY08"/>
<evidence type="ECO:0000313" key="10">
    <source>
        <dbReference type="EMBL" id="CAF3799062.1"/>
    </source>
</evidence>
<dbReference type="InterPro" id="IPR011009">
    <property type="entry name" value="Kinase-like_dom_sf"/>
</dbReference>
<proteinExistence type="predicted"/>
<evidence type="ECO:0000259" key="9">
    <source>
        <dbReference type="PROSITE" id="PS51158"/>
    </source>
</evidence>
<dbReference type="SUPFAM" id="SSF56112">
    <property type="entry name" value="Protein kinase-like (PK-like)"/>
    <property type="match status" value="1"/>
</dbReference>
<dbReference type="InterPro" id="IPR052969">
    <property type="entry name" value="Thr-specific_kinase-like"/>
</dbReference>
<evidence type="ECO:0000256" key="6">
    <source>
        <dbReference type="ARBA" id="ARBA00022777"/>
    </source>
</evidence>
<dbReference type="EMBL" id="CAJOAZ010001325">
    <property type="protein sequence ID" value="CAF3799062.1"/>
    <property type="molecule type" value="Genomic_DNA"/>
</dbReference>
<accession>A0A819BY08</accession>
<evidence type="ECO:0008006" key="12">
    <source>
        <dbReference type="Google" id="ProtNLM"/>
    </source>
</evidence>
<keyword evidence="5" id="KW-0732">Signal</keyword>
<dbReference type="Gene3D" id="3.40.50.410">
    <property type="entry name" value="von Willebrand factor, type A domain"/>
    <property type="match status" value="1"/>
</dbReference>
<dbReference type="Gene3D" id="3.30.200.20">
    <property type="entry name" value="Phosphorylase Kinase, domain 1"/>
    <property type="match status" value="1"/>
</dbReference>
<reference evidence="10" key="1">
    <citation type="submission" date="2021-02" db="EMBL/GenBank/DDBJ databases">
        <authorList>
            <person name="Nowell W R."/>
        </authorList>
    </citation>
    <scope>NUCLEOTIDE SEQUENCE</scope>
</reference>
<keyword evidence="3" id="KW-0723">Serine/threonine-protein kinase</keyword>
<feature type="domain" description="VWFA" evidence="8">
    <location>
        <begin position="99"/>
        <end position="296"/>
    </location>
</feature>
<evidence type="ECO:0000256" key="2">
    <source>
        <dbReference type="ARBA" id="ARBA00022525"/>
    </source>
</evidence>
<dbReference type="PROSITE" id="PS51158">
    <property type="entry name" value="ALPHA_KINASE"/>
    <property type="match status" value="1"/>
</dbReference>